<reference evidence="3 4" key="1">
    <citation type="submission" date="2022-10" db="EMBL/GenBank/DDBJ databases">
        <title>Luteolibacter arcticus strain CCTCC AB 2014275, whole genome shotgun sequencing project.</title>
        <authorList>
            <person name="Zhao G."/>
            <person name="Shen L."/>
        </authorList>
    </citation>
    <scope>NUCLEOTIDE SEQUENCE [LARGE SCALE GENOMIC DNA]</scope>
    <source>
        <strain evidence="3 4">CCTCC AB 2014275</strain>
    </source>
</reference>
<dbReference type="InterPro" id="IPR000917">
    <property type="entry name" value="Sulfatase_N"/>
</dbReference>
<dbReference type="InterPro" id="IPR017850">
    <property type="entry name" value="Alkaline_phosphatase_core_sf"/>
</dbReference>
<evidence type="ECO:0000256" key="1">
    <source>
        <dbReference type="SAM" id="SignalP"/>
    </source>
</evidence>
<protein>
    <submittedName>
        <fullName evidence="3">Sulfatase-like hydrolase/transferase</fullName>
    </submittedName>
</protein>
<dbReference type="Pfam" id="PF00884">
    <property type="entry name" value="Sulfatase"/>
    <property type="match status" value="1"/>
</dbReference>
<sequence>MKSPYTVRTLSLALGLALAGSAAQAQQKKPNIIMIMGDDVGTWNISAFHRGMMGGSTPNIDRIAREGMLFTDSYAQQFCTAGRAAFKRRRSRS</sequence>
<keyword evidence="4" id="KW-1185">Reference proteome</keyword>
<dbReference type="EMBL" id="JAPDDT010000008">
    <property type="protein sequence ID" value="MCW1924466.1"/>
    <property type="molecule type" value="Genomic_DNA"/>
</dbReference>
<gene>
    <name evidence="3" type="ORF">OKA05_18005</name>
</gene>
<evidence type="ECO:0000259" key="2">
    <source>
        <dbReference type="Pfam" id="PF00884"/>
    </source>
</evidence>
<dbReference type="Gene3D" id="3.40.720.10">
    <property type="entry name" value="Alkaline Phosphatase, subunit A"/>
    <property type="match status" value="1"/>
</dbReference>
<dbReference type="InterPro" id="IPR052701">
    <property type="entry name" value="GAG_Ulvan_Degrading_Sulfatases"/>
</dbReference>
<keyword evidence="1" id="KW-0732">Signal</keyword>
<organism evidence="3 4">
    <name type="scientific">Luteolibacter arcticus</name>
    <dbReference type="NCBI Taxonomy" id="1581411"/>
    <lineage>
        <taxon>Bacteria</taxon>
        <taxon>Pseudomonadati</taxon>
        <taxon>Verrucomicrobiota</taxon>
        <taxon>Verrucomicrobiia</taxon>
        <taxon>Verrucomicrobiales</taxon>
        <taxon>Verrucomicrobiaceae</taxon>
        <taxon>Luteolibacter</taxon>
    </lineage>
</organism>
<evidence type="ECO:0000313" key="4">
    <source>
        <dbReference type="Proteomes" id="UP001320876"/>
    </source>
</evidence>
<dbReference type="Proteomes" id="UP001320876">
    <property type="component" value="Unassembled WGS sequence"/>
</dbReference>
<proteinExistence type="predicted"/>
<feature type="signal peptide" evidence="1">
    <location>
        <begin position="1"/>
        <end position="25"/>
    </location>
</feature>
<accession>A0ABT3GLR9</accession>
<comment type="caution">
    <text evidence="3">The sequence shown here is derived from an EMBL/GenBank/DDBJ whole genome shotgun (WGS) entry which is preliminary data.</text>
</comment>
<dbReference type="PANTHER" id="PTHR43751:SF2">
    <property type="entry name" value="SULFATASE N-TERMINAL DOMAIN-CONTAINING PROTEIN"/>
    <property type="match status" value="1"/>
</dbReference>
<feature type="domain" description="Sulfatase N-terminal" evidence="2">
    <location>
        <begin position="30"/>
        <end position="90"/>
    </location>
</feature>
<dbReference type="SUPFAM" id="SSF53649">
    <property type="entry name" value="Alkaline phosphatase-like"/>
    <property type="match status" value="1"/>
</dbReference>
<dbReference type="PANTHER" id="PTHR43751">
    <property type="entry name" value="SULFATASE"/>
    <property type="match status" value="1"/>
</dbReference>
<name>A0ABT3GLR9_9BACT</name>
<evidence type="ECO:0000313" key="3">
    <source>
        <dbReference type="EMBL" id="MCW1924466.1"/>
    </source>
</evidence>
<feature type="chain" id="PRO_5047019027" evidence="1">
    <location>
        <begin position="26"/>
        <end position="93"/>
    </location>
</feature>